<proteinExistence type="predicted"/>
<dbReference type="AlphaFoldDB" id="A0A183HLH9"/>
<dbReference type="EMBL" id="UZAJ01009330">
    <property type="protein sequence ID" value="VDO55157.1"/>
    <property type="molecule type" value="Genomic_DNA"/>
</dbReference>
<evidence type="ECO:0000313" key="3">
    <source>
        <dbReference type="WBParaSite" id="OFLC_0000834001-mRNA-1"/>
    </source>
</evidence>
<keyword evidence="2" id="KW-1185">Reference proteome</keyword>
<gene>
    <name evidence="1" type="ORF">OFLC_LOCUS8341</name>
</gene>
<dbReference type="Proteomes" id="UP000267606">
    <property type="component" value="Unassembled WGS sequence"/>
</dbReference>
<reference evidence="1 2" key="2">
    <citation type="submission" date="2018-11" db="EMBL/GenBank/DDBJ databases">
        <authorList>
            <consortium name="Pathogen Informatics"/>
        </authorList>
    </citation>
    <scope>NUCLEOTIDE SEQUENCE [LARGE SCALE GENOMIC DNA]</scope>
</reference>
<evidence type="ECO:0000313" key="2">
    <source>
        <dbReference type="Proteomes" id="UP000267606"/>
    </source>
</evidence>
<organism evidence="3">
    <name type="scientific">Onchocerca flexuosa</name>
    <dbReference type="NCBI Taxonomy" id="387005"/>
    <lineage>
        <taxon>Eukaryota</taxon>
        <taxon>Metazoa</taxon>
        <taxon>Ecdysozoa</taxon>
        <taxon>Nematoda</taxon>
        <taxon>Chromadorea</taxon>
        <taxon>Rhabditida</taxon>
        <taxon>Spirurina</taxon>
        <taxon>Spiruromorpha</taxon>
        <taxon>Filarioidea</taxon>
        <taxon>Onchocercidae</taxon>
        <taxon>Onchocerca</taxon>
    </lineage>
</organism>
<reference evidence="3" key="1">
    <citation type="submission" date="2016-06" db="UniProtKB">
        <authorList>
            <consortium name="WormBaseParasite"/>
        </authorList>
    </citation>
    <scope>IDENTIFICATION</scope>
</reference>
<evidence type="ECO:0000313" key="1">
    <source>
        <dbReference type="EMBL" id="VDO55157.1"/>
    </source>
</evidence>
<name>A0A183HLH9_9BILA</name>
<dbReference type="WBParaSite" id="OFLC_0000834001-mRNA-1">
    <property type="protein sequence ID" value="OFLC_0000834001-mRNA-1"/>
    <property type="gene ID" value="OFLC_0000834001"/>
</dbReference>
<protein>
    <submittedName>
        <fullName evidence="1 3">Uncharacterized protein</fullName>
    </submittedName>
</protein>
<accession>A0A183HLH9</accession>
<sequence length="34" mass="4113">MEHCSLLEIGQWHSFFKGIKSRHLRYFSVVLSLY</sequence>